<evidence type="ECO:0000256" key="1">
    <source>
        <dbReference type="SAM" id="MobiDB-lite"/>
    </source>
</evidence>
<protein>
    <submittedName>
        <fullName evidence="2">Uncharacterized protein</fullName>
    </submittedName>
</protein>
<organism evidence="2 3">
    <name type="scientific">Sodiomyces alkalinus (strain CBS 110278 / VKM F-3762 / F11)</name>
    <name type="common">Alkaliphilic filamentous fungus</name>
    <dbReference type="NCBI Taxonomy" id="1314773"/>
    <lineage>
        <taxon>Eukaryota</taxon>
        <taxon>Fungi</taxon>
        <taxon>Dikarya</taxon>
        <taxon>Ascomycota</taxon>
        <taxon>Pezizomycotina</taxon>
        <taxon>Sordariomycetes</taxon>
        <taxon>Hypocreomycetidae</taxon>
        <taxon>Glomerellales</taxon>
        <taxon>Plectosphaerellaceae</taxon>
        <taxon>Sodiomyces</taxon>
    </lineage>
</organism>
<accession>A0A3N2PPA7</accession>
<dbReference type="Proteomes" id="UP000272025">
    <property type="component" value="Unassembled WGS sequence"/>
</dbReference>
<sequence>MQTGQRATSTKLSQFFQEVGETSDHAALDLGAEHSGAVRCKTAVQSKLTLAEPITYHLLSQTEASQNESYGHDQINTVSQASSFTWDGRLQTQANLKTDSPVGFKTTDKEMEGQAGTRRMSACLAPYTARNGEHLYLELIFCFNASQFSPVKFTKNLDFPTPGEKSKKRTEELNEGQEIIKKKGD</sequence>
<dbReference type="RefSeq" id="XP_028464148.1">
    <property type="nucleotide sequence ID" value="XM_028614435.1"/>
</dbReference>
<feature type="region of interest" description="Disordered" evidence="1">
    <location>
        <begin position="154"/>
        <end position="185"/>
    </location>
</feature>
<proteinExistence type="predicted"/>
<reference evidence="2 3" key="1">
    <citation type="journal article" date="2018" name="Mol. Ecol.">
        <title>The obligate alkalophilic soda-lake fungus Sodiomyces alkalinus has shifted to a protein diet.</title>
        <authorList>
            <person name="Grum-Grzhimaylo A.A."/>
            <person name="Falkoski D.L."/>
            <person name="van den Heuvel J."/>
            <person name="Valero-Jimenez C.A."/>
            <person name="Min B."/>
            <person name="Choi I.G."/>
            <person name="Lipzen A."/>
            <person name="Daum C.G."/>
            <person name="Aanen D.K."/>
            <person name="Tsang A."/>
            <person name="Henrissat B."/>
            <person name="Bilanenko E.N."/>
            <person name="de Vries R.P."/>
            <person name="van Kan J.A.L."/>
            <person name="Grigoriev I.V."/>
            <person name="Debets A.J.M."/>
        </authorList>
    </citation>
    <scope>NUCLEOTIDE SEQUENCE [LARGE SCALE GENOMIC DNA]</scope>
    <source>
        <strain evidence="2 3">F11</strain>
    </source>
</reference>
<evidence type="ECO:0000313" key="2">
    <source>
        <dbReference type="EMBL" id="ROT36342.1"/>
    </source>
</evidence>
<keyword evidence="3" id="KW-1185">Reference proteome</keyword>
<name>A0A3N2PPA7_SODAK</name>
<dbReference type="AlphaFoldDB" id="A0A3N2PPA7"/>
<dbReference type="EMBL" id="ML119059">
    <property type="protein sequence ID" value="ROT36342.1"/>
    <property type="molecule type" value="Genomic_DNA"/>
</dbReference>
<evidence type="ECO:0000313" key="3">
    <source>
        <dbReference type="Proteomes" id="UP000272025"/>
    </source>
</evidence>
<gene>
    <name evidence="2" type="ORF">SODALDRAFT_362136</name>
</gene>
<dbReference type="GeneID" id="39582913"/>